<gene>
    <name evidence="3" type="ORF">PC117_g15615</name>
    <name evidence="4" type="ORF">PC118_g1315</name>
    <name evidence="5" type="ORF">PC129_g12662</name>
</gene>
<dbReference type="EMBL" id="RCMK01000528">
    <property type="protein sequence ID" value="KAG2923759.1"/>
    <property type="molecule type" value="Genomic_DNA"/>
</dbReference>
<feature type="transmembrane region" description="Helical" evidence="2">
    <location>
        <begin position="135"/>
        <end position="157"/>
    </location>
</feature>
<dbReference type="EMBL" id="RCML01000016">
    <property type="protein sequence ID" value="KAG2998381.1"/>
    <property type="molecule type" value="Genomic_DNA"/>
</dbReference>
<dbReference type="Proteomes" id="UP000736787">
    <property type="component" value="Unassembled WGS sequence"/>
</dbReference>
<feature type="transmembrane region" description="Helical" evidence="2">
    <location>
        <begin position="452"/>
        <end position="476"/>
    </location>
</feature>
<evidence type="ECO:0000256" key="2">
    <source>
        <dbReference type="SAM" id="Phobius"/>
    </source>
</evidence>
<keyword evidence="2" id="KW-1133">Transmembrane helix</keyword>
<accession>A0A8T1HWI3</accession>
<feature type="transmembrane region" description="Helical" evidence="2">
    <location>
        <begin position="203"/>
        <end position="223"/>
    </location>
</feature>
<evidence type="ECO:0000313" key="3">
    <source>
        <dbReference type="EMBL" id="KAG2923759.1"/>
    </source>
</evidence>
<feature type="transmembrane region" description="Helical" evidence="2">
    <location>
        <begin position="96"/>
        <end position="115"/>
    </location>
</feature>
<evidence type="ECO:0000256" key="1">
    <source>
        <dbReference type="SAM" id="MobiDB-lite"/>
    </source>
</evidence>
<proteinExistence type="predicted"/>
<feature type="transmembrane region" description="Helical" evidence="2">
    <location>
        <begin position="283"/>
        <end position="301"/>
    </location>
</feature>
<keyword evidence="2" id="KW-0812">Transmembrane</keyword>
<sequence>MMEELNVNDSNCLNSPSSAPASPRTLSWKCVEKKWNQVQVGHQGSYSVERLELLDHYCNNTSLIRVILVCLFTPLPSLAVAVILECLPLKPPSVGWAANWMFWVRVSLMTLFMNLAGASQANLFLPGYNQMVRKVIYASVAITILQTGTFILEAVVVGFPMPFMWQTGAVTTGIYAPIVGRFINGPALFVQGSALAQHHKRFFNSFLLQMALIGVFPLCSVLYDVMARSYRGIVVIILPIWKFAAKRFAVRMIHELEVVPELVAFSVDFFSALFVSVCMSTSGSFHLAALFIAVDLLFALMKFRVLQKNEKVLRQLLQDRRRYLSSKLTKSEPSGLLSMILEVVRTPRAYRVTSLDRVRLWASPPHRVPEKLSERLQQLGKSGIFGDLKRNSFYQQAPKNHFSSWKFRQISVVAAPMTIVPVATQVPPNLRKESNVRPTDPSKYLVLHGLQLLFNCEYLVLVEYIECVVPFIYVIYKSVLEQLPNVVYFPGGAGHWDIPAVTNLLVYGVLEIGSLILLHVFLQRKFGFSPLYQLAFVLETQASAIQAHLFPVTIFLLQYQLAHLGVDFTFRFNWLRDKRE</sequence>
<evidence type="ECO:0000313" key="5">
    <source>
        <dbReference type="EMBL" id="KAG3216471.1"/>
    </source>
</evidence>
<organism evidence="5 6">
    <name type="scientific">Phytophthora cactorum</name>
    <dbReference type="NCBI Taxonomy" id="29920"/>
    <lineage>
        <taxon>Eukaryota</taxon>
        <taxon>Sar</taxon>
        <taxon>Stramenopiles</taxon>
        <taxon>Oomycota</taxon>
        <taxon>Peronosporomycetes</taxon>
        <taxon>Peronosporales</taxon>
        <taxon>Peronosporaceae</taxon>
        <taxon>Phytophthora</taxon>
    </lineage>
</organism>
<evidence type="ECO:0000313" key="6">
    <source>
        <dbReference type="Proteomes" id="UP000760860"/>
    </source>
</evidence>
<dbReference type="Proteomes" id="UP000760860">
    <property type="component" value="Unassembled WGS sequence"/>
</dbReference>
<dbReference type="Proteomes" id="UP000697107">
    <property type="component" value="Unassembled WGS sequence"/>
</dbReference>
<dbReference type="VEuPathDB" id="FungiDB:PC110_g15761"/>
<reference evidence="5" key="1">
    <citation type="submission" date="2018-05" db="EMBL/GenBank/DDBJ databases">
        <title>Effector identification in a new, highly contiguous assembly of the strawberry crown rot pathogen Phytophthora cactorum.</title>
        <authorList>
            <person name="Armitage A.D."/>
            <person name="Nellist C.F."/>
            <person name="Bates H."/>
            <person name="Vickerstaff R.J."/>
            <person name="Harrison R.J."/>
        </authorList>
    </citation>
    <scope>NUCLEOTIDE SEQUENCE</scope>
    <source>
        <strain evidence="3">4040</strain>
        <strain evidence="4">P415</strain>
        <strain evidence="5">P421</strain>
    </source>
</reference>
<feature type="transmembrane region" description="Helical" evidence="2">
    <location>
        <begin position="163"/>
        <end position="183"/>
    </location>
</feature>
<feature type="compositionally biased region" description="Polar residues" evidence="1">
    <location>
        <begin position="7"/>
        <end position="20"/>
    </location>
</feature>
<dbReference type="EMBL" id="RCMV01000482">
    <property type="protein sequence ID" value="KAG3216471.1"/>
    <property type="molecule type" value="Genomic_DNA"/>
</dbReference>
<keyword evidence="2" id="KW-0472">Membrane</keyword>
<comment type="caution">
    <text evidence="5">The sequence shown here is derived from an EMBL/GenBank/DDBJ whole genome shotgun (WGS) entry which is preliminary data.</text>
</comment>
<evidence type="ECO:0000313" key="4">
    <source>
        <dbReference type="EMBL" id="KAG2998381.1"/>
    </source>
</evidence>
<feature type="region of interest" description="Disordered" evidence="1">
    <location>
        <begin position="1"/>
        <end position="22"/>
    </location>
</feature>
<protein>
    <submittedName>
        <fullName evidence="5">Uncharacterized protein</fullName>
    </submittedName>
</protein>
<dbReference type="AlphaFoldDB" id="A0A8T1HWI3"/>
<name>A0A8T1HWI3_9STRA</name>
<feature type="transmembrane region" description="Helical" evidence="2">
    <location>
        <begin position="63"/>
        <end position="84"/>
    </location>
</feature>
<feature type="transmembrane region" description="Helical" evidence="2">
    <location>
        <begin position="504"/>
        <end position="522"/>
    </location>
</feature>